<keyword evidence="2" id="KW-0732">Signal</keyword>
<feature type="region of interest" description="Disordered" evidence="1">
    <location>
        <begin position="25"/>
        <end position="48"/>
    </location>
</feature>
<feature type="signal peptide" evidence="2">
    <location>
        <begin position="1"/>
        <end position="19"/>
    </location>
</feature>
<evidence type="ECO:0000256" key="2">
    <source>
        <dbReference type="SAM" id="SignalP"/>
    </source>
</evidence>
<comment type="caution">
    <text evidence="3">The sequence shown here is derived from an EMBL/GenBank/DDBJ whole genome shotgun (WGS) entry which is preliminary data.</text>
</comment>
<feature type="region of interest" description="Disordered" evidence="1">
    <location>
        <begin position="466"/>
        <end position="490"/>
    </location>
</feature>
<sequence length="490" mass="52731">MHLLLSAALTLNAVGLVASAAVNTTSPTNSISEPTISSTSGAPNVTPPPIPTVTLPSLPTQFTDIPLESLECYDEWASARATNAFISAQLESVETRITSSFSTTTSLSSTTYSMCDVEPYTGPYTTLCDGLARDTRTVRPTTCNTTSSTATVSWSDWVTSTPAWASSWSSANHVPLPSCTPAEDLDAECYALHEAYSWRRNQTEATATANSTTSLNPHDASVMTKAEKPTCKTLLSPPPSNLATKTCRLGVEGYEMYYWPSAPQPGPSFCGNTTRLPGATRTNPPYPNTAVISGFTLTSPSIYHFLKGVAVSTSIGRSKNGRRYTPVFGLSTSIPTPILTLPQDESDVWTAQPTHQGRGIHAFWSWKMGVGGFNADAMVTAPAAPYFDACVRERTMCHTDDKTLIQANYRQYAAVDIKSVLAEWDSGEFGDCEWYQYWQAGQWHDREDVWIAPGQPGVATPVVTVGEEEPEATGAVPGSRTGEEGARATE</sequence>
<dbReference type="OrthoDB" id="3944128at2759"/>
<evidence type="ECO:0000256" key="1">
    <source>
        <dbReference type="SAM" id="MobiDB-lite"/>
    </source>
</evidence>
<name>A0A9P4V1K4_9PLEO</name>
<organism evidence="3 4">
    <name type="scientific">Polyplosphaeria fusca</name>
    <dbReference type="NCBI Taxonomy" id="682080"/>
    <lineage>
        <taxon>Eukaryota</taxon>
        <taxon>Fungi</taxon>
        <taxon>Dikarya</taxon>
        <taxon>Ascomycota</taxon>
        <taxon>Pezizomycotina</taxon>
        <taxon>Dothideomycetes</taxon>
        <taxon>Pleosporomycetidae</taxon>
        <taxon>Pleosporales</taxon>
        <taxon>Tetraplosphaeriaceae</taxon>
        <taxon>Polyplosphaeria</taxon>
    </lineage>
</organism>
<feature type="region of interest" description="Disordered" evidence="1">
    <location>
        <begin position="208"/>
        <end position="237"/>
    </location>
</feature>
<evidence type="ECO:0000313" key="3">
    <source>
        <dbReference type="EMBL" id="KAF2736452.1"/>
    </source>
</evidence>
<dbReference type="EMBL" id="ML996125">
    <property type="protein sequence ID" value="KAF2736452.1"/>
    <property type="molecule type" value="Genomic_DNA"/>
</dbReference>
<feature type="compositionally biased region" description="Basic and acidic residues" evidence="1">
    <location>
        <begin position="481"/>
        <end position="490"/>
    </location>
</feature>
<proteinExistence type="predicted"/>
<accession>A0A9P4V1K4</accession>
<evidence type="ECO:0000313" key="4">
    <source>
        <dbReference type="Proteomes" id="UP000799444"/>
    </source>
</evidence>
<dbReference type="Proteomes" id="UP000799444">
    <property type="component" value="Unassembled WGS sequence"/>
</dbReference>
<feature type="chain" id="PRO_5040314203" evidence="2">
    <location>
        <begin position="20"/>
        <end position="490"/>
    </location>
</feature>
<feature type="compositionally biased region" description="Polar residues" evidence="1">
    <location>
        <begin position="25"/>
        <end position="42"/>
    </location>
</feature>
<reference evidence="3" key="1">
    <citation type="journal article" date="2020" name="Stud. Mycol.">
        <title>101 Dothideomycetes genomes: a test case for predicting lifestyles and emergence of pathogens.</title>
        <authorList>
            <person name="Haridas S."/>
            <person name="Albert R."/>
            <person name="Binder M."/>
            <person name="Bloem J."/>
            <person name="Labutti K."/>
            <person name="Salamov A."/>
            <person name="Andreopoulos B."/>
            <person name="Baker S."/>
            <person name="Barry K."/>
            <person name="Bills G."/>
            <person name="Bluhm B."/>
            <person name="Cannon C."/>
            <person name="Castanera R."/>
            <person name="Culley D."/>
            <person name="Daum C."/>
            <person name="Ezra D."/>
            <person name="Gonzalez J."/>
            <person name="Henrissat B."/>
            <person name="Kuo A."/>
            <person name="Liang C."/>
            <person name="Lipzen A."/>
            <person name="Lutzoni F."/>
            <person name="Magnuson J."/>
            <person name="Mondo S."/>
            <person name="Nolan M."/>
            <person name="Ohm R."/>
            <person name="Pangilinan J."/>
            <person name="Park H.-J."/>
            <person name="Ramirez L."/>
            <person name="Alfaro M."/>
            <person name="Sun H."/>
            <person name="Tritt A."/>
            <person name="Yoshinaga Y."/>
            <person name="Zwiers L.-H."/>
            <person name="Turgeon B."/>
            <person name="Goodwin S."/>
            <person name="Spatafora J."/>
            <person name="Crous P."/>
            <person name="Grigoriev I."/>
        </authorList>
    </citation>
    <scope>NUCLEOTIDE SEQUENCE</scope>
    <source>
        <strain evidence="3">CBS 125425</strain>
    </source>
</reference>
<dbReference type="AlphaFoldDB" id="A0A9P4V1K4"/>
<protein>
    <submittedName>
        <fullName evidence="3">Uncharacterized protein</fullName>
    </submittedName>
</protein>
<gene>
    <name evidence="3" type="ORF">EJ04DRAFT_551335</name>
</gene>
<keyword evidence="4" id="KW-1185">Reference proteome</keyword>